<sequence length="72" mass="8450">NTPILAIKLPRFVTDGALLWVHKDLEAPLHSLIIHFESLGNVKNFSRSIRKLRIIAQWPRQHLYKKPIQEKD</sequence>
<reference evidence="1 2" key="1">
    <citation type="submission" date="2024-01" db="EMBL/GenBank/DDBJ databases">
        <authorList>
            <person name="Waweru B."/>
        </authorList>
    </citation>
    <scope>NUCLEOTIDE SEQUENCE [LARGE SCALE GENOMIC DNA]</scope>
</reference>
<dbReference type="EMBL" id="CAWUPB010001189">
    <property type="protein sequence ID" value="CAK7351857.1"/>
    <property type="molecule type" value="Genomic_DNA"/>
</dbReference>
<evidence type="ECO:0000313" key="2">
    <source>
        <dbReference type="Proteomes" id="UP001314170"/>
    </source>
</evidence>
<dbReference type="AlphaFoldDB" id="A0AAV1SKU1"/>
<accession>A0AAV1SKU1</accession>
<name>A0AAV1SKU1_9ROSI</name>
<protein>
    <submittedName>
        <fullName evidence="1">Uncharacterized protein</fullName>
    </submittedName>
</protein>
<feature type="non-terminal residue" evidence="1">
    <location>
        <position position="1"/>
    </location>
</feature>
<evidence type="ECO:0000313" key="1">
    <source>
        <dbReference type="EMBL" id="CAK7351857.1"/>
    </source>
</evidence>
<dbReference type="Proteomes" id="UP001314170">
    <property type="component" value="Unassembled WGS sequence"/>
</dbReference>
<gene>
    <name evidence="1" type="ORF">DCAF_LOCUS24032</name>
</gene>
<proteinExistence type="predicted"/>
<organism evidence="1 2">
    <name type="scientific">Dovyalis caffra</name>
    <dbReference type="NCBI Taxonomy" id="77055"/>
    <lineage>
        <taxon>Eukaryota</taxon>
        <taxon>Viridiplantae</taxon>
        <taxon>Streptophyta</taxon>
        <taxon>Embryophyta</taxon>
        <taxon>Tracheophyta</taxon>
        <taxon>Spermatophyta</taxon>
        <taxon>Magnoliopsida</taxon>
        <taxon>eudicotyledons</taxon>
        <taxon>Gunneridae</taxon>
        <taxon>Pentapetalae</taxon>
        <taxon>rosids</taxon>
        <taxon>fabids</taxon>
        <taxon>Malpighiales</taxon>
        <taxon>Salicaceae</taxon>
        <taxon>Flacourtieae</taxon>
        <taxon>Dovyalis</taxon>
    </lineage>
</organism>
<comment type="caution">
    <text evidence="1">The sequence shown here is derived from an EMBL/GenBank/DDBJ whole genome shotgun (WGS) entry which is preliminary data.</text>
</comment>
<keyword evidence="2" id="KW-1185">Reference proteome</keyword>